<dbReference type="eggNOG" id="ENOG502SAJ2">
    <property type="taxonomic scope" value="Eukaryota"/>
</dbReference>
<protein>
    <submittedName>
        <fullName evidence="2">Uncharacterized protein</fullName>
    </submittedName>
</protein>
<organism evidence="2 3">
    <name type="scientific">Thalassiosira pseudonana</name>
    <name type="common">Marine diatom</name>
    <name type="synonym">Cyclotella nana</name>
    <dbReference type="NCBI Taxonomy" id="35128"/>
    <lineage>
        <taxon>Eukaryota</taxon>
        <taxon>Sar</taxon>
        <taxon>Stramenopiles</taxon>
        <taxon>Ochrophyta</taxon>
        <taxon>Bacillariophyta</taxon>
        <taxon>Coscinodiscophyceae</taxon>
        <taxon>Thalassiosirophycidae</taxon>
        <taxon>Thalassiosirales</taxon>
        <taxon>Thalassiosiraceae</taxon>
        <taxon>Thalassiosira</taxon>
    </lineage>
</organism>
<accession>B8BWX1</accession>
<feature type="region of interest" description="Disordered" evidence="1">
    <location>
        <begin position="85"/>
        <end position="117"/>
    </location>
</feature>
<dbReference type="SUPFAM" id="SSF53335">
    <property type="entry name" value="S-adenosyl-L-methionine-dependent methyltransferases"/>
    <property type="match status" value="1"/>
</dbReference>
<dbReference type="GO" id="GO:0008168">
    <property type="term" value="F:methyltransferase activity"/>
    <property type="evidence" value="ECO:0000318"/>
    <property type="project" value="GO_Central"/>
</dbReference>
<evidence type="ECO:0000313" key="3">
    <source>
        <dbReference type="Proteomes" id="UP000001449"/>
    </source>
</evidence>
<dbReference type="Gene3D" id="3.40.50.150">
    <property type="entry name" value="Vaccinia Virus protein VP39"/>
    <property type="match status" value="1"/>
</dbReference>
<dbReference type="HOGENOM" id="CLU_603429_0_0_1"/>
<dbReference type="KEGG" id="tps:THAPSDRAFT_3135"/>
<dbReference type="PaxDb" id="35128-Thaps3135"/>
<name>B8BWX1_THAPS</name>
<feature type="compositionally biased region" description="Basic residues" evidence="1">
    <location>
        <begin position="107"/>
        <end position="116"/>
    </location>
</feature>
<dbReference type="InParanoid" id="B8BWX1"/>
<evidence type="ECO:0000256" key="1">
    <source>
        <dbReference type="SAM" id="MobiDB-lite"/>
    </source>
</evidence>
<sequence>MSFSSTHHHLWRLYPPPKHRIVATPPLSPTSSSPKEANHTTSSSKLNYTPSVNDDVYIRPKSVEEIGIVGRIIDVVVSDGECVTSNTTATTTDGDGDGDGADTKRSSSTHRNKKRKVEGVRVRIQQHCFKRLNNGVCVCDTTNYRQLATSHLRHGDSVLEIGCSTGECTALILRRLVLFHLHEMRQQKQQQQQQQQPNDEVVTTPKGRVVGFDTGGDMIQQTQQRLHAELEHLLPKDTSVQLNASEAYSQLINLHKVDAFADPKGAHSMAVGSSNTSPDVILIDIGGNRELKGVVNMIHWVQTAFMQQPARVIIVKSESLVEKLEQHTVKDKGNAILNINTKPQVLKDGVVENGQEWLTLLHSSYKADTLLLTASAENTSSGQLPPKYSHPLKAPLVLSPKDDQTPICRFHNYGKHGCKRISNNNENEKCPFDHEHCHWCRNVGHVALSCSGTD</sequence>
<dbReference type="Proteomes" id="UP000001449">
    <property type="component" value="Chromosome 3"/>
</dbReference>
<gene>
    <name evidence="2" type="ORF">THAPSDRAFT_3135</name>
</gene>
<feature type="region of interest" description="Disordered" evidence="1">
    <location>
        <begin position="22"/>
        <end position="52"/>
    </location>
</feature>
<feature type="compositionally biased region" description="Polar residues" evidence="1">
    <location>
        <begin position="39"/>
        <end position="52"/>
    </location>
</feature>
<evidence type="ECO:0000313" key="2">
    <source>
        <dbReference type="EMBL" id="EED94104.1"/>
    </source>
</evidence>
<dbReference type="EMBL" id="CM000640">
    <property type="protein sequence ID" value="EED94104.1"/>
    <property type="molecule type" value="Genomic_DNA"/>
</dbReference>
<reference evidence="2 3" key="1">
    <citation type="journal article" date="2004" name="Science">
        <title>The genome of the diatom Thalassiosira pseudonana: ecology, evolution, and metabolism.</title>
        <authorList>
            <person name="Armbrust E.V."/>
            <person name="Berges J.A."/>
            <person name="Bowler C."/>
            <person name="Green B.R."/>
            <person name="Martinez D."/>
            <person name="Putnam N.H."/>
            <person name="Zhou S."/>
            <person name="Allen A.E."/>
            <person name="Apt K.E."/>
            <person name="Bechner M."/>
            <person name="Brzezinski M.A."/>
            <person name="Chaal B.K."/>
            <person name="Chiovitti A."/>
            <person name="Davis A.K."/>
            <person name="Demarest M.S."/>
            <person name="Detter J.C."/>
            <person name="Glavina T."/>
            <person name="Goodstein D."/>
            <person name="Hadi M.Z."/>
            <person name="Hellsten U."/>
            <person name="Hildebrand M."/>
            <person name="Jenkins B.D."/>
            <person name="Jurka J."/>
            <person name="Kapitonov V.V."/>
            <person name="Kroger N."/>
            <person name="Lau W.W."/>
            <person name="Lane T.W."/>
            <person name="Larimer F.W."/>
            <person name="Lippmeier J.C."/>
            <person name="Lucas S."/>
            <person name="Medina M."/>
            <person name="Montsant A."/>
            <person name="Obornik M."/>
            <person name="Parker M.S."/>
            <person name="Palenik B."/>
            <person name="Pazour G.J."/>
            <person name="Richardson P.M."/>
            <person name="Rynearson T.A."/>
            <person name="Saito M.A."/>
            <person name="Schwartz D.C."/>
            <person name="Thamatrakoln K."/>
            <person name="Valentin K."/>
            <person name="Vardi A."/>
            <person name="Wilkerson F.P."/>
            <person name="Rokhsar D.S."/>
        </authorList>
    </citation>
    <scope>NUCLEOTIDE SEQUENCE [LARGE SCALE GENOMIC DNA]</scope>
    <source>
        <strain evidence="2 3">CCMP1335</strain>
    </source>
</reference>
<dbReference type="GeneID" id="7442466"/>
<dbReference type="AlphaFoldDB" id="B8BWX1"/>
<dbReference type="OMA" id="KEANHTT"/>
<keyword evidence="3" id="KW-1185">Reference proteome</keyword>
<reference evidence="2 3" key="2">
    <citation type="journal article" date="2008" name="Nature">
        <title>The Phaeodactylum genome reveals the evolutionary history of diatom genomes.</title>
        <authorList>
            <person name="Bowler C."/>
            <person name="Allen A.E."/>
            <person name="Badger J.H."/>
            <person name="Grimwood J."/>
            <person name="Jabbari K."/>
            <person name="Kuo A."/>
            <person name="Maheswari U."/>
            <person name="Martens C."/>
            <person name="Maumus F."/>
            <person name="Otillar R.P."/>
            <person name="Rayko E."/>
            <person name="Salamov A."/>
            <person name="Vandepoele K."/>
            <person name="Beszteri B."/>
            <person name="Gruber A."/>
            <person name="Heijde M."/>
            <person name="Katinka M."/>
            <person name="Mock T."/>
            <person name="Valentin K."/>
            <person name="Verret F."/>
            <person name="Berges J.A."/>
            <person name="Brownlee C."/>
            <person name="Cadoret J.P."/>
            <person name="Chiovitti A."/>
            <person name="Choi C.J."/>
            <person name="Coesel S."/>
            <person name="De Martino A."/>
            <person name="Detter J.C."/>
            <person name="Durkin C."/>
            <person name="Falciatore A."/>
            <person name="Fournet J."/>
            <person name="Haruta M."/>
            <person name="Huysman M.J."/>
            <person name="Jenkins B.D."/>
            <person name="Jiroutova K."/>
            <person name="Jorgensen R.E."/>
            <person name="Joubert Y."/>
            <person name="Kaplan A."/>
            <person name="Kroger N."/>
            <person name="Kroth P.G."/>
            <person name="La Roche J."/>
            <person name="Lindquist E."/>
            <person name="Lommer M."/>
            <person name="Martin-Jezequel V."/>
            <person name="Lopez P.J."/>
            <person name="Lucas S."/>
            <person name="Mangogna M."/>
            <person name="McGinnis K."/>
            <person name="Medlin L.K."/>
            <person name="Montsant A."/>
            <person name="Oudot-Le Secq M.P."/>
            <person name="Napoli C."/>
            <person name="Obornik M."/>
            <person name="Parker M.S."/>
            <person name="Petit J.L."/>
            <person name="Porcel B.M."/>
            <person name="Poulsen N."/>
            <person name="Robison M."/>
            <person name="Rychlewski L."/>
            <person name="Rynearson T.A."/>
            <person name="Schmutz J."/>
            <person name="Shapiro H."/>
            <person name="Siaut M."/>
            <person name="Stanley M."/>
            <person name="Sussman M.R."/>
            <person name="Taylor A.R."/>
            <person name="Vardi A."/>
            <person name="von Dassow P."/>
            <person name="Vyverman W."/>
            <person name="Willis A."/>
            <person name="Wyrwicz L.S."/>
            <person name="Rokhsar D.S."/>
            <person name="Weissenbach J."/>
            <person name="Armbrust E.V."/>
            <person name="Green B.R."/>
            <person name="Van de Peer Y."/>
            <person name="Grigoriev I.V."/>
        </authorList>
    </citation>
    <scope>NUCLEOTIDE SEQUENCE [LARGE SCALE GENOMIC DNA]</scope>
    <source>
        <strain evidence="2 3">CCMP1335</strain>
    </source>
</reference>
<dbReference type="InterPro" id="IPR029063">
    <property type="entry name" value="SAM-dependent_MTases_sf"/>
</dbReference>
<proteinExistence type="predicted"/>
<dbReference type="RefSeq" id="XP_002288668.1">
    <property type="nucleotide sequence ID" value="XM_002288632.1"/>
</dbReference>